<dbReference type="EMBL" id="HACA01018744">
    <property type="protein sequence ID" value="CDW36105.1"/>
    <property type="molecule type" value="Transcribed_RNA"/>
</dbReference>
<dbReference type="AlphaFoldDB" id="A0A0K2UDH7"/>
<evidence type="ECO:0000313" key="1">
    <source>
        <dbReference type="EMBL" id="CDW36105.1"/>
    </source>
</evidence>
<organism evidence="1">
    <name type="scientific">Lepeophtheirus salmonis</name>
    <name type="common">Salmon louse</name>
    <name type="synonym">Caligus salmonis</name>
    <dbReference type="NCBI Taxonomy" id="72036"/>
    <lineage>
        <taxon>Eukaryota</taxon>
        <taxon>Metazoa</taxon>
        <taxon>Ecdysozoa</taxon>
        <taxon>Arthropoda</taxon>
        <taxon>Crustacea</taxon>
        <taxon>Multicrustacea</taxon>
        <taxon>Hexanauplia</taxon>
        <taxon>Copepoda</taxon>
        <taxon>Siphonostomatoida</taxon>
        <taxon>Caligidae</taxon>
        <taxon>Lepeophtheirus</taxon>
    </lineage>
</organism>
<reference evidence="1" key="1">
    <citation type="submission" date="2014-05" db="EMBL/GenBank/DDBJ databases">
        <authorList>
            <person name="Chronopoulou M."/>
        </authorList>
    </citation>
    <scope>NUCLEOTIDE SEQUENCE</scope>
    <source>
        <tissue evidence="1">Whole organism</tissue>
    </source>
</reference>
<accession>A0A0K2UDH7</accession>
<protein>
    <submittedName>
        <fullName evidence="1">Uncharacterized protein</fullName>
    </submittedName>
</protein>
<feature type="non-terminal residue" evidence="1">
    <location>
        <position position="1"/>
    </location>
</feature>
<sequence>IKYSFGWGGGAIVLLLRTPLGWAAKRGLEKFQNFIISVRSWCGILVFLDNPKLPFTAFKMVLAATGKSLARRFFHLGVPPRFSSLIGTRTPDPL</sequence>
<proteinExistence type="predicted"/>
<name>A0A0K2UDH7_LEPSM</name>